<dbReference type="InterPro" id="IPR001173">
    <property type="entry name" value="Glyco_trans_2-like"/>
</dbReference>
<gene>
    <name evidence="2" type="ORF">S06H3_30375</name>
</gene>
<evidence type="ECO:0000259" key="1">
    <source>
        <dbReference type="Pfam" id="PF00535"/>
    </source>
</evidence>
<proteinExistence type="predicted"/>
<dbReference type="InterPro" id="IPR029044">
    <property type="entry name" value="Nucleotide-diphossugar_trans"/>
</dbReference>
<dbReference type="CDD" id="cd06433">
    <property type="entry name" value="GT_2_WfgS_like"/>
    <property type="match status" value="1"/>
</dbReference>
<dbReference type="GO" id="GO:0016758">
    <property type="term" value="F:hexosyltransferase activity"/>
    <property type="evidence" value="ECO:0007669"/>
    <property type="project" value="UniProtKB-ARBA"/>
</dbReference>
<dbReference type="PANTHER" id="PTHR22916">
    <property type="entry name" value="GLYCOSYLTRANSFERASE"/>
    <property type="match status" value="1"/>
</dbReference>
<evidence type="ECO:0000313" key="2">
    <source>
        <dbReference type="EMBL" id="GAI28385.1"/>
    </source>
</evidence>
<protein>
    <recommendedName>
        <fullName evidence="1">Glycosyltransferase 2-like domain-containing protein</fullName>
    </recommendedName>
</protein>
<dbReference type="Gene3D" id="3.90.550.10">
    <property type="entry name" value="Spore Coat Polysaccharide Biosynthesis Protein SpsA, Chain A"/>
    <property type="match status" value="1"/>
</dbReference>
<comment type="caution">
    <text evidence="2">The sequence shown here is derived from an EMBL/GenBank/DDBJ whole genome shotgun (WGS) entry which is preliminary data.</text>
</comment>
<dbReference type="Pfam" id="PF00535">
    <property type="entry name" value="Glycos_transf_2"/>
    <property type="match status" value="1"/>
</dbReference>
<dbReference type="PANTHER" id="PTHR22916:SF3">
    <property type="entry name" value="UDP-GLCNAC:BETAGAL BETA-1,3-N-ACETYLGLUCOSAMINYLTRANSFERASE-LIKE PROTEIN 1"/>
    <property type="match status" value="1"/>
</dbReference>
<reference evidence="2" key="1">
    <citation type="journal article" date="2014" name="Front. Microbiol.">
        <title>High frequency of phylogenetically diverse reductive dehalogenase-homologous genes in deep subseafloor sedimentary metagenomes.</title>
        <authorList>
            <person name="Kawai M."/>
            <person name="Futagami T."/>
            <person name="Toyoda A."/>
            <person name="Takaki Y."/>
            <person name="Nishi S."/>
            <person name="Hori S."/>
            <person name="Arai W."/>
            <person name="Tsubouchi T."/>
            <person name="Morono Y."/>
            <person name="Uchiyama I."/>
            <person name="Ito T."/>
            <person name="Fujiyama A."/>
            <person name="Inagaki F."/>
            <person name="Takami H."/>
        </authorList>
    </citation>
    <scope>NUCLEOTIDE SEQUENCE</scope>
    <source>
        <strain evidence="2">Expedition CK06-06</strain>
    </source>
</reference>
<sequence length="226" mass="26617">IDGGSTDGTLDIIRKYEDEIAYWVSEKDEGIGDALNKGIELSSGEIIGMIHSDDYYASKDVVCSVVNEFNKYQNIKAIYGIIDFVDPKTNELELRWGKDCSPNEIKKRMYIPHPTLFCKKEVYKNVGYFRKDLKYAMDYEWAIRLVKYTRPYFLNKRIAVMRRGGINMRNIKNTFWEASKSLWENGYYTDAIIMIIRSNIKDAMEKIIRKLRLNIVIKKYHNIKKY</sequence>
<dbReference type="EMBL" id="BARV01017882">
    <property type="protein sequence ID" value="GAI28385.1"/>
    <property type="molecule type" value="Genomic_DNA"/>
</dbReference>
<dbReference type="SUPFAM" id="SSF53448">
    <property type="entry name" value="Nucleotide-diphospho-sugar transferases"/>
    <property type="match status" value="1"/>
</dbReference>
<name>X1NNK7_9ZZZZ</name>
<organism evidence="2">
    <name type="scientific">marine sediment metagenome</name>
    <dbReference type="NCBI Taxonomy" id="412755"/>
    <lineage>
        <taxon>unclassified sequences</taxon>
        <taxon>metagenomes</taxon>
        <taxon>ecological metagenomes</taxon>
    </lineage>
</organism>
<dbReference type="AlphaFoldDB" id="X1NNK7"/>
<accession>X1NNK7</accession>
<feature type="non-terminal residue" evidence="2">
    <location>
        <position position="1"/>
    </location>
</feature>
<feature type="domain" description="Glycosyltransferase 2-like" evidence="1">
    <location>
        <begin position="1"/>
        <end position="95"/>
    </location>
</feature>